<dbReference type="OrthoDB" id="258392at2759"/>
<evidence type="ECO:0000256" key="1">
    <source>
        <dbReference type="SAM" id="Phobius"/>
    </source>
</evidence>
<evidence type="ECO:0000313" key="4">
    <source>
        <dbReference type="Proteomes" id="UP000053477"/>
    </source>
</evidence>
<reference evidence="3 4" key="1">
    <citation type="submission" date="2015-04" db="EMBL/GenBank/DDBJ databases">
        <title>Complete genome sequence of Schizopora paradoxa KUC8140, a cosmopolitan wood degrader in East Asia.</title>
        <authorList>
            <consortium name="DOE Joint Genome Institute"/>
            <person name="Min B."/>
            <person name="Park H."/>
            <person name="Jang Y."/>
            <person name="Kim J.-J."/>
            <person name="Kim K.H."/>
            <person name="Pangilinan J."/>
            <person name="Lipzen A."/>
            <person name="Riley R."/>
            <person name="Grigoriev I.V."/>
            <person name="Spatafora J.W."/>
            <person name="Choi I.-G."/>
        </authorList>
    </citation>
    <scope>NUCLEOTIDE SEQUENCE [LARGE SCALE GENOMIC DNA]</scope>
    <source>
        <strain evidence="3 4">KUC8140</strain>
    </source>
</reference>
<dbReference type="STRING" id="27342.A0A0H2R0Z9"/>
<feature type="signal peptide" evidence="2">
    <location>
        <begin position="1"/>
        <end position="19"/>
    </location>
</feature>
<proteinExistence type="predicted"/>
<dbReference type="GO" id="GO:0016791">
    <property type="term" value="F:phosphatase activity"/>
    <property type="evidence" value="ECO:0007669"/>
    <property type="project" value="TreeGrafter"/>
</dbReference>
<dbReference type="InterPro" id="IPR050645">
    <property type="entry name" value="Histidine_acid_phosphatase"/>
</dbReference>
<dbReference type="Proteomes" id="UP000053477">
    <property type="component" value="Unassembled WGS sequence"/>
</dbReference>
<sequence>MAGLLGVIVLALYGDSTTTYQDPYTYKEGFSKLTPLGETQEVQLGSFLRSEYLASGAPNKISSIQADIVDPRQVFVRADNGGDGGVIFNSVVALLQGLFPPNPSSRSSLANGTTVVGPFGGYQYIPIESVEPEQSIQLQGWTDCPNFEKHTKNFYESEEFKAKAKEAAPFLNEIKPYLFGIPNTLENIWNIYDYMKVNYIHNETYAYRLPPSYLAQAQALVDFHEHGVFTDVSSEGIGNVAGRAALPSIIKSLERLSVPTDPLALVVQEISYKPYISLFNITGLDATYPELHGLPNYGSALAFELRNNDEGETFLRTKFKNGTNEQFRTLHLYGHKEDIALNEFLYRLDLAAIRDLSQWCNECGQRTLRGCTLCRSELTPGNPFKMPFIENGQTENGQCSARFFTSPSSWGFTAIFSVFMLVTFAATKLIKSRKPRLSGYESLPTTEQVFDDTYLFEQH</sequence>
<keyword evidence="1" id="KW-0472">Membrane</keyword>
<dbReference type="SUPFAM" id="SSF53254">
    <property type="entry name" value="Phosphoglycerate mutase-like"/>
    <property type="match status" value="1"/>
</dbReference>
<dbReference type="Gene3D" id="3.40.50.1240">
    <property type="entry name" value="Phosphoglycerate mutase-like"/>
    <property type="match status" value="1"/>
</dbReference>
<feature type="transmembrane region" description="Helical" evidence="1">
    <location>
        <begin position="410"/>
        <end position="430"/>
    </location>
</feature>
<dbReference type="InParanoid" id="A0A0H2R0Z9"/>
<keyword evidence="4" id="KW-1185">Reference proteome</keyword>
<organism evidence="3 4">
    <name type="scientific">Schizopora paradoxa</name>
    <dbReference type="NCBI Taxonomy" id="27342"/>
    <lineage>
        <taxon>Eukaryota</taxon>
        <taxon>Fungi</taxon>
        <taxon>Dikarya</taxon>
        <taxon>Basidiomycota</taxon>
        <taxon>Agaricomycotina</taxon>
        <taxon>Agaricomycetes</taxon>
        <taxon>Hymenochaetales</taxon>
        <taxon>Schizoporaceae</taxon>
        <taxon>Schizopora</taxon>
    </lineage>
</organism>
<dbReference type="InterPro" id="IPR029033">
    <property type="entry name" value="His_PPase_superfam"/>
</dbReference>
<gene>
    <name evidence="3" type="ORF">SCHPADRAFT_726599</name>
</gene>
<protein>
    <submittedName>
        <fullName evidence="3">Phosphoglycerate mutase-like protein</fullName>
    </submittedName>
</protein>
<accession>A0A0H2R0Z9</accession>
<keyword evidence="1" id="KW-0812">Transmembrane</keyword>
<keyword evidence="2" id="KW-0732">Signal</keyword>
<dbReference type="EMBL" id="KQ086309">
    <property type="protein sequence ID" value="KLO05435.1"/>
    <property type="molecule type" value="Genomic_DNA"/>
</dbReference>
<dbReference type="AlphaFoldDB" id="A0A0H2R0Z9"/>
<name>A0A0H2R0Z9_9AGAM</name>
<feature type="chain" id="PRO_5005201218" evidence="2">
    <location>
        <begin position="20"/>
        <end position="459"/>
    </location>
</feature>
<evidence type="ECO:0000313" key="3">
    <source>
        <dbReference type="EMBL" id="KLO05435.1"/>
    </source>
</evidence>
<keyword evidence="1" id="KW-1133">Transmembrane helix</keyword>
<dbReference type="PANTHER" id="PTHR11567">
    <property type="entry name" value="ACID PHOSPHATASE-RELATED"/>
    <property type="match status" value="1"/>
</dbReference>
<evidence type="ECO:0000256" key="2">
    <source>
        <dbReference type="SAM" id="SignalP"/>
    </source>
</evidence>
<dbReference type="PANTHER" id="PTHR11567:SF142">
    <property type="entry name" value="PHOSPHOGLYCERATE MUTASE-LIKE PROTEIN"/>
    <property type="match status" value="1"/>
</dbReference>